<keyword evidence="7" id="KW-1185">Reference proteome</keyword>
<dbReference type="PANTHER" id="PTHR24298:SF800">
    <property type="entry name" value="CYTOCHROME P450 89A2-RELATED"/>
    <property type="match status" value="1"/>
</dbReference>
<gene>
    <name evidence="6" type="ORF">C3L33_03493</name>
</gene>
<dbReference type="GO" id="GO:0020037">
    <property type="term" value="F:heme binding"/>
    <property type="evidence" value="ECO:0007669"/>
    <property type="project" value="InterPro"/>
</dbReference>
<organism evidence="6 7">
    <name type="scientific">Rhododendron williamsianum</name>
    <dbReference type="NCBI Taxonomy" id="262921"/>
    <lineage>
        <taxon>Eukaryota</taxon>
        <taxon>Viridiplantae</taxon>
        <taxon>Streptophyta</taxon>
        <taxon>Embryophyta</taxon>
        <taxon>Tracheophyta</taxon>
        <taxon>Spermatophyta</taxon>
        <taxon>Magnoliopsida</taxon>
        <taxon>eudicotyledons</taxon>
        <taxon>Gunneridae</taxon>
        <taxon>Pentapetalae</taxon>
        <taxon>asterids</taxon>
        <taxon>Ericales</taxon>
        <taxon>Ericaceae</taxon>
        <taxon>Ericoideae</taxon>
        <taxon>Rhodoreae</taxon>
        <taxon>Rhododendron</taxon>
    </lineage>
</organism>
<evidence type="ECO:0000256" key="2">
    <source>
        <dbReference type="ARBA" id="ARBA00022692"/>
    </source>
</evidence>
<evidence type="ECO:0000313" key="6">
    <source>
        <dbReference type="EMBL" id="KAE9464583.1"/>
    </source>
</evidence>
<dbReference type="Gene3D" id="1.10.630.10">
    <property type="entry name" value="Cytochrome P450"/>
    <property type="match status" value="1"/>
</dbReference>
<comment type="subcellular location">
    <subcellularLocation>
        <location evidence="1">Membrane</location>
        <topology evidence="1">Single-pass membrane protein</topology>
    </subcellularLocation>
</comment>
<dbReference type="SUPFAM" id="SSF48264">
    <property type="entry name" value="Cytochrome P450"/>
    <property type="match status" value="1"/>
</dbReference>
<evidence type="ECO:0000256" key="3">
    <source>
        <dbReference type="ARBA" id="ARBA00022723"/>
    </source>
</evidence>
<comment type="caution">
    <text evidence="6">The sequence shown here is derived from an EMBL/GenBank/DDBJ whole genome shotgun (WGS) entry which is preliminary data.</text>
</comment>
<accession>A0A6A4LZI7</accession>
<dbReference type="AlphaFoldDB" id="A0A6A4LZI7"/>
<dbReference type="EMBL" id="QEFC01000330">
    <property type="protein sequence ID" value="KAE9464583.1"/>
    <property type="molecule type" value="Genomic_DNA"/>
</dbReference>
<dbReference type="Pfam" id="PF00067">
    <property type="entry name" value="p450"/>
    <property type="match status" value="1"/>
</dbReference>
<name>A0A6A4LZI7_9ERIC</name>
<keyword evidence="5" id="KW-0472">Membrane</keyword>
<keyword evidence="3" id="KW-0479">Metal-binding</keyword>
<evidence type="ECO:0000256" key="5">
    <source>
        <dbReference type="ARBA" id="ARBA00023136"/>
    </source>
</evidence>
<dbReference type="GO" id="GO:0016709">
    <property type="term" value="F:oxidoreductase activity, acting on paired donors, with incorporation or reduction of molecular oxygen, NAD(P)H as one donor, and incorporation of one atom of oxygen"/>
    <property type="evidence" value="ECO:0007669"/>
    <property type="project" value="TreeGrafter"/>
</dbReference>
<dbReference type="OrthoDB" id="1733772at2759"/>
<dbReference type="InterPro" id="IPR051103">
    <property type="entry name" value="Plant_metabolite_P450s"/>
</dbReference>
<dbReference type="Proteomes" id="UP000428333">
    <property type="component" value="Linkage Group LG02"/>
</dbReference>
<dbReference type="PANTHER" id="PTHR24298">
    <property type="entry name" value="FLAVONOID 3'-MONOOXYGENASE-RELATED"/>
    <property type="match status" value="1"/>
</dbReference>
<dbReference type="GO" id="GO:0005506">
    <property type="term" value="F:iron ion binding"/>
    <property type="evidence" value="ECO:0007669"/>
    <property type="project" value="InterPro"/>
</dbReference>
<dbReference type="InterPro" id="IPR036396">
    <property type="entry name" value="Cyt_P450_sf"/>
</dbReference>
<evidence type="ECO:0000256" key="1">
    <source>
        <dbReference type="ARBA" id="ARBA00004167"/>
    </source>
</evidence>
<evidence type="ECO:0000256" key="4">
    <source>
        <dbReference type="ARBA" id="ARBA00022989"/>
    </source>
</evidence>
<keyword evidence="2" id="KW-0812">Transmembrane</keyword>
<proteinExistence type="predicted"/>
<sequence length="142" mass="16130">MVSLCSEFLDAGTDTTSTALQWIMTSTALQWIMANLIKYPRVQTNLYEEIHGIVGPSPQLEGKNEKEVMVMIKEEDLLRMCYLKSVILEGLSATTDLFDVTRRREIKMMPFGGREEDLFDTSLGVASLFSWQIWFGILKGVL</sequence>
<reference evidence="6 7" key="1">
    <citation type="journal article" date="2019" name="Genome Biol. Evol.">
        <title>The Rhododendron genome and chromosomal organization provide insight into shared whole-genome duplications across the heath family (Ericaceae).</title>
        <authorList>
            <person name="Soza V.L."/>
            <person name="Lindsley D."/>
            <person name="Waalkes A."/>
            <person name="Ramage E."/>
            <person name="Patwardhan R.P."/>
            <person name="Burton J.N."/>
            <person name="Adey A."/>
            <person name="Kumar A."/>
            <person name="Qiu R."/>
            <person name="Shendure J."/>
            <person name="Hall B."/>
        </authorList>
    </citation>
    <scope>NUCLEOTIDE SEQUENCE [LARGE SCALE GENOMIC DNA]</scope>
    <source>
        <strain evidence="6">RSF 1966-606</strain>
    </source>
</reference>
<evidence type="ECO:0008006" key="8">
    <source>
        <dbReference type="Google" id="ProtNLM"/>
    </source>
</evidence>
<protein>
    <recommendedName>
        <fullName evidence="8">Cytochrome P450</fullName>
    </recommendedName>
</protein>
<keyword evidence="4" id="KW-1133">Transmembrane helix</keyword>
<dbReference type="GO" id="GO:0016020">
    <property type="term" value="C:membrane"/>
    <property type="evidence" value="ECO:0007669"/>
    <property type="project" value="UniProtKB-SubCell"/>
</dbReference>
<evidence type="ECO:0000313" key="7">
    <source>
        <dbReference type="Proteomes" id="UP000428333"/>
    </source>
</evidence>
<dbReference type="InterPro" id="IPR001128">
    <property type="entry name" value="Cyt_P450"/>
</dbReference>
<feature type="non-terminal residue" evidence="6">
    <location>
        <position position="1"/>
    </location>
</feature>